<sequence>MEQPSMEQRDTSNKCTDMGYLRPVQQHLDKEENEKKEQILEEVPDWAAAVAPPKKPIPMPQNGSWVKGFEDEGVRGRRGSRMKGFEDEGADEYFRKLNILVMTRAVNSTIPTSSRDW</sequence>
<proteinExistence type="predicted"/>
<name>A0A167P980_CORFA</name>
<feature type="region of interest" description="Disordered" evidence="1">
    <location>
        <begin position="1"/>
        <end position="22"/>
    </location>
</feature>
<reference evidence="2 3" key="1">
    <citation type="journal article" date="2016" name="Genome Biol. Evol.">
        <title>Divergent and convergent evolution of fungal pathogenicity.</title>
        <authorList>
            <person name="Shang Y."/>
            <person name="Xiao G."/>
            <person name="Zheng P."/>
            <person name="Cen K."/>
            <person name="Zhan S."/>
            <person name="Wang C."/>
        </authorList>
    </citation>
    <scope>NUCLEOTIDE SEQUENCE [LARGE SCALE GENOMIC DNA]</scope>
    <source>
        <strain evidence="2 3">ARSEF 2679</strain>
    </source>
</reference>
<evidence type="ECO:0000256" key="1">
    <source>
        <dbReference type="SAM" id="MobiDB-lite"/>
    </source>
</evidence>
<protein>
    <submittedName>
        <fullName evidence="2">Uncharacterized protein</fullName>
    </submittedName>
</protein>
<dbReference type="EMBL" id="AZHB01000022">
    <property type="protein sequence ID" value="OAA56418.1"/>
    <property type="molecule type" value="Genomic_DNA"/>
</dbReference>
<feature type="region of interest" description="Disordered" evidence="1">
    <location>
        <begin position="45"/>
        <end position="84"/>
    </location>
</feature>
<dbReference type="Proteomes" id="UP000076744">
    <property type="component" value="Unassembled WGS sequence"/>
</dbReference>
<gene>
    <name evidence="2" type="ORF">ISF_07486</name>
</gene>
<keyword evidence="3" id="KW-1185">Reference proteome</keyword>
<evidence type="ECO:0000313" key="3">
    <source>
        <dbReference type="Proteomes" id="UP000076744"/>
    </source>
</evidence>
<dbReference type="GeneID" id="30023778"/>
<organism evidence="2 3">
    <name type="scientific">Cordyceps fumosorosea (strain ARSEF 2679)</name>
    <name type="common">Isaria fumosorosea</name>
    <dbReference type="NCBI Taxonomy" id="1081104"/>
    <lineage>
        <taxon>Eukaryota</taxon>
        <taxon>Fungi</taxon>
        <taxon>Dikarya</taxon>
        <taxon>Ascomycota</taxon>
        <taxon>Pezizomycotina</taxon>
        <taxon>Sordariomycetes</taxon>
        <taxon>Hypocreomycetidae</taxon>
        <taxon>Hypocreales</taxon>
        <taxon>Cordycipitaceae</taxon>
        <taxon>Cordyceps</taxon>
    </lineage>
</organism>
<evidence type="ECO:0000313" key="2">
    <source>
        <dbReference type="EMBL" id="OAA56418.1"/>
    </source>
</evidence>
<dbReference type="AlphaFoldDB" id="A0A167P980"/>
<accession>A0A167P980</accession>
<comment type="caution">
    <text evidence="2">The sequence shown here is derived from an EMBL/GenBank/DDBJ whole genome shotgun (WGS) entry which is preliminary data.</text>
</comment>
<dbReference type="RefSeq" id="XP_018701685.1">
    <property type="nucleotide sequence ID" value="XM_018851089.1"/>
</dbReference>